<dbReference type="InterPro" id="IPR013317">
    <property type="entry name" value="DnaA_dom"/>
</dbReference>
<evidence type="ECO:0000313" key="2">
    <source>
        <dbReference type="EMBL" id="GAG22716.1"/>
    </source>
</evidence>
<dbReference type="EMBL" id="BARS01033157">
    <property type="protein sequence ID" value="GAG22716.1"/>
    <property type="molecule type" value="Genomic_DNA"/>
</dbReference>
<dbReference type="Pfam" id="PF00308">
    <property type="entry name" value="Bac_DnaA"/>
    <property type="match status" value="1"/>
</dbReference>
<dbReference type="InterPro" id="IPR020591">
    <property type="entry name" value="Chromosome_initiator_DnaA-like"/>
</dbReference>
<dbReference type="SUPFAM" id="SSF52540">
    <property type="entry name" value="P-loop containing nucleoside triphosphate hydrolases"/>
    <property type="match status" value="1"/>
</dbReference>
<dbReference type="AlphaFoldDB" id="X0XCP1"/>
<evidence type="ECO:0000259" key="1">
    <source>
        <dbReference type="Pfam" id="PF00308"/>
    </source>
</evidence>
<dbReference type="PANTHER" id="PTHR30050:SF4">
    <property type="entry name" value="ATP-BINDING PROTEIN RV3427C IN INSERTION SEQUENCE-RELATED"/>
    <property type="match status" value="1"/>
</dbReference>
<feature type="domain" description="Chromosomal replication initiator protein DnaA ATPAse" evidence="1">
    <location>
        <begin position="44"/>
        <end position="191"/>
    </location>
</feature>
<organism evidence="2">
    <name type="scientific">marine sediment metagenome</name>
    <dbReference type="NCBI Taxonomy" id="412755"/>
    <lineage>
        <taxon>unclassified sequences</taxon>
        <taxon>metagenomes</taxon>
        <taxon>ecological metagenomes</taxon>
    </lineage>
</organism>
<accession>X0XCP1</accession>
<gene>
    <name evidence="2" type="ORF">S01H1_51384</name>
</gene>
<proteinExistence type="predicted"/>
<dbReference type="PANTHER" id="PTHR30050">
    <property type="entry name" value="CHROMOSOMAL REPLICATION INITIATOR PROTEIN DNAA"/>
    <property type="match status" value="1"/>
</dbReference>
<dbReference type="PRINTS" id="PR00051">
    <property type="entry name" value="DNAA"/>
</dbReference>
<dbReference type="Gene3D" id="3.40.50.300">
    <property type="entry name" value="P-loop containing nucleotide triphosphate hydrolases"/>
    <property type="match status" value="1"/>
</dbReference>
<protein>
    <recommendedName>
        <fullName evidence="1">Chromosomal replication initiator protein DnaA ATPAse domain-containing protein</fullName>
    </recommendedName>
</protein>
<reference evidence="2" key="1">
    <citation type="journal article" date="2014" name="Front. Microbiol.">
        <title>High frequency of phylogenetically diverse reductive dehalogenase-homologous genes in deep subseafloor sedimentary metagenomes.</title>
        <authorList>
            <person name="Kawai M."/>
            <person name="Futagami T."/>
            <person name="Toyoda A."/>
            <person name="Takaki Y."/>
            <person name="Nishi S."/>
            <person name="Hori S."/>
            <person name="Arai W."/>
            <person name="Tsubouchi T."/>
            <person name="Morono Y."/>
            <person name="Uchiyama I."/>
            <person name="Ito T."/>
            <person name="Fujiyama A."/>
            <person name="Inagaki F."/>
            <person name="Takami H."/>
        </authorList>
    </citation>
    <scope>NUCLEOTIDE SEQUENCE</scope>
    <source>
        <strain evidence="2">Expedition CK06-06</strain>
    </source>
</reference>
<name>X0XCP1_9ZZZZ</name>
<comment type="caution">
    <text evidence="2">The sequence shown here is derived from an EMBL/GenBank/DDBJ whole genome shotgun (WGS) entry which is preliminary data.</text>
</comment>
<dbReference type="GO" id="GO:0006260">
    <property type="term" value="P:DNA replication"/>
    <property type="evidence" value="ECO:0007669"/>
    <property type="project" value="TreeGrafter"/>
</dbReference>
<dbReference type="InterPro" id="IPR027417">
    <property type="entry name" value="P-loop_NTPase"/>
</dbReference>
<sequence>MDKQTEWVMCPKCRNEYNKLWRDDMCYECWMKLQKWGEVKEAEPTFDNFIVDDSNKAVFEQTQRFLHKDNNQGLYLWGKSGRGKTHLCMATIKAARLHGHCEFGNMPEVLLEIRASYNLQSDFSELEIIEKYANCDYLFIDDIKDPKEHCTDILYKILNIREREQRGKVFITSNHHIKEISKVDDRISSRIVGLCGRDNILELKGKDWRVKK</sequence>